<feature type="transmembrane region" description="Helical" evidence="5">
    <location>
        <begin position="109"/>
        <end position="130"/>
    </location>
</feature>
<proteinExistence type="predicted"/>
<dbReference type="AlphaFoldDB" id="A0A3B0V3T0"/>
<dbReference type="PANTHER" id="PTHR10361:SF28">
    <property type="entry name" value="P3 PROTEIN-RELATED"/>
    <property type="match status" value="1"/>
</dbReference>
<keyword evidence="4 5" id="KW-0472">Membrane</keyword>
<reference evidence="6" key="1">
    <citation type="submission" date="2018-06" db="EMBL/GenBank/DDBJ databases">
        <authorList>
            <person name="Zhirakovskaya E."/>
        </authorList>
    </citation>
    <scope>NUCLEOTIDE SEQUENCE</scope>
</reference>
<keyword evidence="2 5" id="KW-0812">Transmembrane</keyword>
<dbReference type="InterPro" id="IPR002657">
    <property type="entry name" value="BilAc:Na_symport/Acr3"/>
</dbReference>
<dbReference type="Pfam" id="PF01758">
    <property type="entry name" value="SBF"/>
    <property type="match status" value="1"/>
</dbReference>
<sequence length="286" mass="31440">MKGALSDIQLDFSEDRLLALNIAMAFIMFGVALSIESKNFKEVTRNPKSIITGVVSQFLLLPFFTFVFVYFTQPIEGLALGLILVAACPGGNVSNFFSNLSGGNVALSISLTAIATILAIIFTPINFEFWSNLYLGEKVGRGITLETWKMLKTIFSILAAPLLLGLLFKYKFSKLADKIAEPIKLISFILLVVIIAIAFIQNLGIFKRYYHYIIYLVFFHNAIALGSAYLISKLVGNSEQDSRTISIETGIQNSGLGLVIIFSVFQGNGGMAIIMAWWGIWHIVGG</sequence>
<comment type="subcellular location">
    <subcellularLocation>
        <location evidence="1">Membrane</location>
        <topology evidence="1">Multi-pass membrane protein</topology>
    </subcellularLocation>
</comment>
<dbReference type="EMBL" id="UOES01000141">
    <property type="protein sequence ID" value="VAW26794.1"/>
    <property type="molecule type" value="Genomic_DNA"/>
</dbReference>
<dbReference type="InterPro" id="IPR038770">
    <property type="entry name" value="Na+/solute_symporter_sf"/>
</dbReference>
<feature type="transmembrane region" description="Helical" evidence="5">
    <location>
        <begin position="212"/>
        <end position="235"/>
    </location>
</feature>
<evidence type="ECO:0000256" key="2">
    <source>
        <dbReference type="ARBA" id="ARBA00022692"/>
    </source>
</evidence>
<feature type="transmembrane region" description="Helical" evidence="5">
    <location>
        <begin position="77"/>
        <end position="97"/>
    </location>
</feature>
<gene>
    <name evidence="6" type="ORF">MNBD_BACTEROID06-246</name>
</gene>
<protein>
    <submittedName>
        <fullName evidence="6">Na(+) dependent transporter,Sodium Bile acid symporter family</fullName>
    </submittedName>
</protein>
<feature type="transmembrane region" description="Helical" evidence="5">
    <location>
        <begin position="17"/>
        <end position="37"/>
    </location>
</feature>
<feature type="transmembrane region" description="Helical" evidence="5">
    <location>
        <begin position="150"/>
        <end position="170"/>
    </location>
</feature>
<feature type="transmembrane region" description="Helical" evidence="5">
    <location>
        <begin position="49"/>
        <end position="71"/>
    </location>
</feature>
<feature type="non-terminal residue" evidence="6">
    <location>
        <position position="286"/>
    </location>
</feature>
<dbReference type="PANTHER" id="PTHR10361">
    <property type="entry name" value="SODIUM-BILE ACID COTRANSPORTER"/>
    <property type="match status" value="1"/>
</dbReference>
<feature type="transmembrane region" description="Helical" evidence="5">
    <location>
        <begin position="256"/>
        <end position="280"/>
    </location>
</feature>
<evidence type="ECO:0000256" key="3">
    <source>
        <dbReference type="ARBA" id="ARBA00022989"/>
    </source>
</evidence>
<name>A0A3B0V3T0_9ZZZZ</name>
<evidence type="ECO:0000256" key="1">
    <source>
        <dbReference type="ARBA" id="ARBA00004141"/>
    </source>
</evidence>
<keyword evidence="3 5" id="KW-1133">Transmembrane helix</keyword>
<feature type="transmembrane region" description="Helical" evidence="5">
    <location>
        <begin position="182"/>
        <end position="200"/>
    </location>
</feature>
<accession>A0A3B0V3T0</accession>
<evidence type="ECO:0000313" key="6">
    <source>
        <dbReference type="EMBL" id="VAW26794.1"/>
    </source>
</evidence>
<organism evidence="6">
    <name type="scientific">hydrothermal vent metagenome</name>
    <dbReference type="NCBI Taxonomy" id="652676"/>
    <lineage>
        <taxon>unclassified sequences</taxon>
        <taxon>metagenomes</taxon>
        <taxon>ecological metagenomes</taxon>
    </lineage>
</organism>
<dbReference type="InterPro" id="IPR004710">
    <property type="entry name" value="Bilac:Na_transpt"/>
</dbReference>
<dbReference type="Gene3D" id="1.20.1530.20">
    <property type="match status" value="1"/>
</dbReference>
<evidence type="ECO:0000256" key="4">
    <source>
        <dbReference type="ARBA" id="ARBA00023136"/>
    </source>
</evidence>
<evidence type="ECO:0000256" key="5">
    <source>
        <dbReference type="SAM" id="Phobius"/>
    </source>
</evidence>
<dbReference type="GO" id="GO:0016020">
    <property type="term" value="C:membrane"/>
    <property type="evidence" value="ECO:0007669"/>
    <property type="project" value="UniProtKB-SubCell"/>
</dbReference>